<dbReference type="InterPro" id="IPR013783">
    <property type="entry name" value="Ig-like_fold"/>
</dbReference>
<accession>A0A930BS68</accession>
<reference evidence="1" key="1">
    <citation type="submission" date="2020-04" db="EMBL/GenBank/DDBJ databases">
        <title>Deep metagenomics examines the oral microbiome during advanced dental caries in children, revealing novel taxa and co-occurrences with host molecules.</title>
        <authorList>
            <person name="Baker J.L."/>
            <person name="Morton J.T."/>
            <person name="Dinis M."/>
            <person name="Alvarez R."/>
            <person name="Tran N.C."/>
            <person name="Knight R."/>
            <person name="Edlund A."/>
        </authorList>
    </citation>
    <scope>NUCLEOTIDE SEQUENCE</scope>
    <source>
        <strain evidence="1">JCVI_32_bin.24</strain>
    </source>
</reference>
<dbReference type="Proteomes" id="UP000718593">
    <property type="component" value="Unassembled WGS sequence"/>
</dbReference>
<dbReference type="Gene3D" id="2.60.40.10">
    <property type="entry name" value="Immunoglobulins"/>
    <property type="match status" value="1"/>
</dbReference>
<sequence>MPMIVACLLLASCGSEMRRAEMKVQDQQLDTPVTVTVTSPPFDEAYAKTALAKGSSTIKGVVFHKIINGGKQAGRDAPILNFSQGSPISGVTVYLYPATEHVKEIVRLESENRSQRAWRKVQLKRFVGDPRIHKYALATKTDGNGLFEFTEMRPGNYLIYVENMLITSSGQETVPVGTRYETAGYVVSRHGVTDVPRLVVQTEEQHFRVKTEVGFNEIVNVPANNTVVKMEARMRPF</sequence>
<dbReference type="SUPFAM" id="SSF117074">
    <property type="entry name" value="Hypothetical protein PA1324"/>
    <property type="match status" value="1"/>
</dbReference>
<comment type="caution">
    <text evidence="1">The sequence shown here is derived from an EMBL/GenBank/DDBJ whole genome shotgun (WGS) entry which is preliminary data.</text>
</comment>
<proteinExistence type="predicted"/>
<protein>
    <recommendedName>
        <fullName evidence="3">Carboxypeptidase regulatory-like domain-containing protein</fullName>
    </recommendedName>
</protein>
<gene>
    <name evidence="1" type="ORF">HXL68_04685</name>
</gene>
<organism evidence="1 2">
    <name type="scientific">Dechloromonas agitata</name>
    <dbReference type="NCBI Taxonomy" id="73030"/>
    <lineage>
        <taxon>Bacteria</taxon>
        <taxon>Pseudomonadati</taxon>
        <taxon>Pseudomonadota</taxon>
        <taxon>Betaproteobacteria</taxon>
        <taxon>Rhodocyclales</taxon>
        <taxon>Azonexaceae</taxon>
        <taxon>Dechloromonas</taxon>
    </lineage>
</organism>
<name>A0A930BS68_9RHOO</name>
<evidence type="ECO:0008006" key="3">
    <source>
        <dbReference type="Google" id="ProtNLM"/>
    </source>
</evidence>
<evidence type="ECO:0000313" key="1">
    <source>
        <dbReference type="EMBL" id="MBF1164321.1"/>
    </source>
</evidence>
<dbReference type="AlphaFoldDB" id="A0A930BS68"/>
<evidence type="ECO:0000313" key="2">
    <source>
        <dbReference type="Proteomes" id="UP000718593"/>
    </source>
</evidence>
<dbReference type="EMBL" id="JABZMI010000057">
    <property type="protein sequence ID" value="MBF1164321.1"/>
    <property type="molecule type" value="Genomic_DNA"/>
</dbReference>